<dbReference type="Pfam" id="PF00126">
    <property type="entry name" value="HTH_1"/>
    <property type="match status" value="1"/>
</dbReference>
<keyword evidence="4" id="KW-0804">Transcription</keyword>
<dbReference type="Pfam" id="PF03466">
    <property type="entry name" value="LysR_substrate"/>
    <property type="match status" value="1"/>
</dbReference>
<dbReference type="CDD" id="cd08414">
    <property type="entry name" value="PBP2_LTTR_aromatics_like"/>
    <property type="match status" value="1"/>
</dbReference>
<reference evidence="6" key="2">
    <citation type="submission" date="2020-09" db="EMBL/GenBank/DDBJ databases">
        <authorList>
            <person name="Sun Q."/>
            <person name="Ohkuma M."/>
        </authorList>
    </citation>
    <scope>NUCLEOTIDE SEQUENCE</scope>
    <source>
        <strain evidence="6">JCM 19831</strain>
    </source>
</reference>
<evidence type="ECO:0000259" key="5">
    <source>
        <dbReference type="PROSITE" id="PS50931"/>
    </source>
</evidence>
<evidence type="ECO:0000256" key="2">
    <source>
        <dbReference type="ARBA" id="ARBA00023015"/>
    </source>
</evidence>
<reference evidence="6" key="1">
    <citation type="journal article" date="2014" name="Int. J. Syst. Evol. Microbiol.">
        <title>Complete genome sequence of Corynebacterium casei LMG S-19264T (=DSM 44701T), isolated from a smear-ripened cheese.</title>
        <authorList>
            <consortium name="US DOE Joint Genome Institute (JGI-PGF)"/>
            <person name="Walter F."/>
            <person name="Albersmeier A."/>
            <person name="Kalinowski J."/>
            <person name="Ruckert C."/>
        </authorList>
    </citation>
    <scope>NUCLEOTIDE SEQUENCE</scope>
    <source>
        <strain evidence="6">JCM 19831</strain>
    </source>
</reference>
<dbReference type="SUPFAM" id="SSF46785">
    <property type="entry name" value="Winged helix' DNA-binding domain"/>
    <property type="match status" value="1"/>
</dbReference>
<evidence type="ECO:0000256" key="1">
    <source>
        <dbReference type="ARBA" id="ARBA00009437"/>
    </source>
</evidence>
<dbReference type="AlphaFoldDB" id="A0A917TCW0"/>
<evidence type="ECO:0000256" key="4">
    <source>
        <dbReference type="ARBA" id="ARBA00023163"/>
    </source>
</evidence>
<dbReference type="GO" id="GO:0032993">
    <property type="term" value="C:protein-DNA complex"/>
    <property type="evidence" value="ECO:0007669"/>
    <property type="project" value="TreeGrafter"/>
</dbReference>
<sequence length="320" mass="33585">MDLELRHLRVVCAIADAGSVTKAASVLGLAQPALTAQLQRIERALGGLLFERDRRGARATPLGELVLARARVLLPAVKGLQDEATRLASTAGNAGRYRIGAVNGPILGGLVHRITSNHPGAQVSTHASWSAGELGDLVLSGKLDFVLVGACGDAPPATDTGLAWRVVAADPVFLLLPEGHPLAVRDEVDLAELADAQWVAAPGDGCFSACHAAACARAGFTPKVLFETEVRGAIDLIESGDAVGLCQATLRPMAGLTAVPIAGAPLHWRQMMGWLPDGPAADVAGQVWAYAIESYADAVRKNERYSAWLGRHPDRRMLAL</sequence>
<comment type="similarity">
    <text evidence="1">Belongs to the LysR transcriptional regulatory family.</text>
</comment>
<evidence type="ECO:0000256" key="3">
    <source>
        <dbReference type="ARBA" id="ARBA00023125"/>
    </source>
</evidence>
<dbReference type="InterPro" id="IPR000847">
    <property type="entry name" value="LysR_HTH_N"/>
</dbReference>
<proteinExistence type="inferred from homology"/>
<evidence type="ECO:0000313" key="7">
    <source>
        <dbReference type="Proteomes" id="UP000642070"/>
    </source>
</evidence>
<dbReference type="GO" id="GO:0003700">
    <property type="term" value="F:DNA-binding transcription factor activity"/>
    <property type="evidence" value="ECO:0007669"/>
    <property type="project" value="InterPro"/>
</dbReference>
<keyword evidence="3" id="KW-0238">DNA-binding</keyword>
<feature type="domain" description="HTH lysR-type" evidence="5">
    <location>
        <begin position="3"/>
        <end position="60"/>
    </location>
</feature>
<dbReference type="GO" id="GO:0003677">
    <property type="term" value="F:DNA binding"/>
    <property type="evidence" value="ECO:0007669"/>
    <property type="project" value="UniProtKB-KW"/>
</dbReference>
<dbReference type="Proteomes" id="UP000642070">
    <property type="component" value="Unassembled WGS sequence"/>
</dbReference>
<dbReference type="Gene3D" id="3.40.190.290">
    <property type="match status" value="1"/>
</dbReference>
<dbReference type="InterPro" id="IPR036388">
    <property type="entry name" value="WH-like_DNA-bd_sf"/>
</dbReference>
<dbReference type="RefSeq" id="WP_190249440.1">
    <property type="nucleotide sequence ID" value="NZ_BMPI01000007.1"/>
</dbReference>
<dbReference type="InterPro" id="IPR036390">
    <property type="entry name" value="WH_DNA-bd_sf"/>
</dbReference>
<gene>
    <name evidence="6" type="ORF">GCM10007977_019900</name>
</gene>
<protein>
    <submittedName>
        <fullName evidence="6">LysR family transcriptional regulator</fullName>
    </submittedName>
</protein>
<comment type="caution">
    <text evidence="6">The sequence shown here is derived from an EMBL/GenBank/DDBJ whole genome shotgun (WGS) entry which is preliminary data.</text>
</comment>
<organism evidence="6 7">
    <name type="scientific">Dactylosporangium sucinum</name>
    <dbReference type="NCBI Taxonomy" id="1424081"/>
    <lineage>
        <taxon>Bacteria</taxon>
        <taxon>Bacillati</taxon>
        <taxon>Actinomycetota</taxon>
        <taxon>Actinomycetes</taxon>
        <taxon>Micromonosporales</taxon>
        <taxon>Micromonosporaceae</taxon>
        <taxon>Dactylosporangium</taxon>
    </lineage>
</organism>
<keyword evidence="2" id="KW-0805">Transcription regulation</keyword>
<dbReference type="PRINTS" id="PR00039">
    <property type="entry name" value="HTHLYSR"/>
</dbReference>
<dbReference type="Gene3D" id="1.10.10.10">
    <property type="entry name" value="Winged helix-like DNA-binding domain superfamily/Winged helix DNA-binding domain"/>
    <property type="match status" value="1"/>
</dbReference>
<keyword evidence="7" id="KW-1185">Reference proteome</keyword>
<name>A0A917TCW0_9ACTN</name>
<dbReference type="PANTHER" id="PTHR30346">
    <property type="entry name" value="TRANSCRIPTIONAL DUAL REGULATOR HCAR-RELATED"/>
    <property type="match status" value="1"/>
</dbReference>
<dbReference type="PANTHER" id="PTHR30346:SF30">
    <property type="entry name" value="SMALL NEUTRAL PROTEASE REGULATORY PROTEIN"/>
    <property type="match status" value="1"/>
</dbReference>
<evidence type="ECO:0000313" key="6">
    <source>
        <dbReference type="EMBL" id="GGM18583.1"/>
    </source>
</evidence>
<dbReference type="EMBL" id="BMPI01000007">
    <property type="protein sequence ID" value="GGM18583.1"/>
    <property type="molecule type" value="Genomic_DNA"/>
</dbReference>
<dbReference type="SUPFAM" id="SSF53850">
    <property type="entry name" value="Periplasmic binding protein-like II"/>
    <property type="match status" value="1"/>
</dbReference>
<dbReference type="InterPro" id="IPR005119">
    <property type="entry name" value="LysR_subst-bd"/>
</dbReference>
<dbReference type="PROSITE" id="PS50931">
    <property type="entry name" value="HTH_LYSR"/>
    <property type="match status" value="1"/>
</dbReference>
<accession>A0A917TCW0</accession>